<organism evidence="3 4">
    <name type="scientific">Ilex paraguariensis</name>
    <name type="common">yerba mate</name>
    <dbReference type="NCBI Taxonomy" id="185542"/>
    <lineage>
        <taxon>Eukaryota</taxon>
        <taxon>Viridiplantae</taxon>
        <taxon>Streptophyta</taxon>
        <taxon>Embryophyta</taxon>
        <taxon>Tracheophyta</taxon>
        <taxon>Spermatophyta</taxon>
        <taxon>Magnoliopsida</taxon>
        <taxon>eudicotyledons</taxon>
        <taxon>Gunneridae</taxon>
        <taxon>Pentapetalae</taxon>
        <taxon>asterids</taxon>
        <taxon>campanulids</taxon>
        <taxon>Aquifoliales</taxon>
        <taxon>Aquifoliaceae</taxon>
        <taxon>Ilex</taxon>
    </lineage>
</organism>
<keyword evidence="1" id="KW-0175">Coiled coil</keyword>
<gene>
    <name evidence="3" type="ORF">ILEXP_LOCUS58964</name>
</gene>
<keyword evidence="2" id="KW-1133">Transmembrane helix</keyword>
<keyword evidence="2" id="KW-0472">Membrane</keyword>
<evidence type="ECO:0000256" key="2">
    <source>
        <dbReference type="SAM" id="Phobius"/>
    </source>
</evidence>
<name>A0ABC8V647_9AQUA</name>
<evidence type="ECO:0000313" key="3">
    <source>
        <dbReference type="EMBL" id="CAK9188302.1"/>
    </source>
</evidence>
<sequence>MTSFSGLGIGLSFVFGCILLGLIAELYYLLWWKKRITNRELEGGYTANNATDLFSLSCWKKPNSVNSNNIQELNICVRNPDANGLDKDLEQGTCKDLLLKGYGEEGVESELMRLHNLCGPPRFLFTIKEETKEDLESDDGKSRGDRSRKGSRTRSLSDLIIALDTPFLTPLSSPPLKTHPFDSYNHQGFNPLFESSTEADMNRLRSSPPPKFKFLKDAEEKLMRRLIELEAEKRALKNDGSIKDSVIKASPNSMVDTEERDGSVITDGVGENKGRELHHHQLVCHSTPSQVLPLAYSPSTFRPLENKSNCAINPMN</sequence>
<proteinExistence type="predicted"/>
<feature type="transmembrane region" description="Helical" evidence="2">
    <location>
        <begin position="6"/>
        <end position="30"/>
    </location>
</feature>
<evidence type="ECO:0000256" key="1">
    <source>
        <dbReference type="SAM" id="Coils"/>
    </source>
</evidence>
<dbReference type="PANTHER" id="PTHR34054:SF16">
    <property type="entry name" value="MEMBRANE LIPOPROTEIN"/>
    <property type="match status" value="1"/>
</dbReference>
<feature type="coiled-coil region" evidence="1">
    <location>
        <begin position="212"/>
        <end position="239"/>
    </location>
</feature>
<keyword evidence="4" id="KW-1185">Reference proteome</keyword>
<accession>A0ABC8V647</accession>
<evidence type="ECO:0000313" key="4">
    <source>
        <dbReference type="Proteomes" id="UP001642360"/>
    </source>
</evidence>
<protein>
    <submittedName>
        <fullName evidence="3">Uncharacterized protein</fullName>
    </submittedName>
</protein>
<keyword evidence="2" id="KW-0812">Transmembrane</keyword>
<dbReference type="InterPro" id="IPR045884">
    <property type="entry name" value="At5g59350-like"/>
</dbReference>
<dbReference type="PANTHER" id="PTHR34054">
    <property type="entry name" value="EXPRESSED PROTEIN"/>
    <property type="match status" value="1"/>
</dbReference>
<dbReference type="EMBL" id="CAUOFW020010390">
    <property type="protein sequence ID" value="CAK9188302.1"/>
    <property type="molecule type" value="Genomic_DNA"/>
</dbReference>
<dbReference type="AlphaFoldDB" id="A0ABC8V647"/>
<reference evidence="3 4" key="1">
    <citation type="submission" date="2024-02" db="EMBL/GenBank/DDBJ databases">
        <authorList>
            <person name="Vignale AGUSTIN F."/>
            <person name="Sosa J E."/>
            <person name="Modenutti C."/>
        </authorList>
    </citation>
    <scope>NUCLEOTIDE SEQUENCE [LARGE SCALE GENOMIC DNA]</scope>
</reference>
<dbReference type="Proteomes" id="UP001642360">
    <property type="component" value="Unassembled WGS sequence"/>
</dbReference>
<comment type="caution">
    <text evidence="3">The sequence shown here is derived from an EMBL/GenBank/DDBJ whole genome shotgun (WGS) entry which is preliminary data.</text>
</comment>